<sequence>MEYEILLRKGLDLSVRTFALLVRILYSTPPSVLSIVCLAVSLYKCYPTLFYLLVSFSPVIICTAVFLGFVLSFGDLNFVPEIEEEKQEEELNKNTENDNLGVDVPEIEVEKQEEELNESTETDNLGVEEDDTEWIFVSTETDDKLATDENSLTNYWNGEVDDKTSFHEGEGVSGTTCEEEVVVQTWEGGKTEIEAVEVEGSVDSSKDSFESWAEHMEVHYGSNSYYNNDSSSSAPSDEDFATILLEECKPLLEGHPSQPALFGLSDSDSTLEQSLDDDTSFGSDDMEEEWGVVERKDGKILVDWGVDDVEESLMGQRCPHQIGEDSDSSEAEVERYSYLELIRGISQLEESKVKAFNCKLPELDFSEENGLKLPIVKTRPMEDTDSAFNLLRNELSNPGLVFLDDETVERNERWLSNEDHLILELPVHNARASVELLAGGVHDEPIKVESLVDKPELPAHESQIPKEPESGASVGHGDLVLEKLTEDDLENLHESSEC</sequence>
<keyword evidence="2" id="KW-0472">Membrane</keyword>
<feature type="region of interest" description="Disordered" evidence="1">
    <location>
        <begin position="256"/>
        <end position="285"/>
    </location>
</feature>
<keyword evidence="2" id="KW-0812">Transmembrane</keyword>
<dbReference type="AlphaFoldDB" id="A0A4Y7L281"/>
<dbReference type="STRING" id="3469.A0A4Y7L281"/>
<feature type="compositionally biased region" description="Basic and acidic residues" evidence="1">
    <location>
        <begin position="456"/>
        <end position="469"/>
    </location>
</feature>
<proteinExistence type="predicted"/>
<accession>A0A4Y7L281</accession>
<name>A0A4Y7L281_PAPSO</name>
<feature type="region of interest" description="Disordered" evidence="1">
    <location>
        <begin position="456"/>
        <end position="498"/>
    </location>
</feature>
<keyword evidence="2" id="KW-1133">Transmembrane helix</keyword>
<evidence type="ECO:0000256" key="1">
    <source>
        <dbReference type="SAM" id="MobiDB-lite"/>
    </source>
</evidence>
<gene>
    <name evidence="3" type="ORF">C5167_003278</name>
</gene>
<evidence type="ECO:0000313" key="3">
    <source>
        <dbReference type="EMBL" id="RZC79077.1"/>
    </source>
</evidence>
<keyword evidence="4" id="KW-1185">Reference proteome</keyword>
<organism evidence="3 4">
    <name type="scientific">Papaver somniferum</name>
    <name type="common">Opium poppy</name>
    <dbReference type="NCBI Taxonomy" id="3469"/>
    <lineage>
        <taxon>Eukaryota</taxon>
        <taxon>Viridiplantae</taxon>
        <taxon>Streptophyta</taxon>
        <taxon>Embryophyta</taxon>
        <taxon>Tracheophyta</taxon>
        <taxon>Spermatophyta</taxon>
        <taxon>Magnoliopsida</taxon>
        <taxon>Ranunculales</taxon>
        <taxon>Papaveraceae</taxon>
        <taxon>Papaveroideae</taxon>
        <taxon>Papaver</taxon>
    </lineage>
</organism>
<reference evidence="3 4" key="1">
    <citation type="journal article" date="2018" name="Science">
        <title>The opium poppy genome and morphinan production.</title>
        <authorList>
            <person name="Guo L."/>
            <person name="Winzer T."/>
            <person name="Yang X."/>
            <person name="Li Y."/>
            <person name="Ning Z."/>
            <person name="He Z."/>
            <person name="Teodor R."/>
            <person name="Lu Y."/>
            <person name="Bowser T.A."/>
            <person name="Graham I.A."/>
            <person name="Ye K."/>
        </authorList>
    </citation>
    <scope>NUCLEOTIDE SEQUENCE [LARGE SCALE GENOMIC DNA]</scope>
    <source>
        <strain evidence="4">cv. HN1</strain>
        <tissue evidence="3">Leaves</tissue>
    </source>
</reference>
<dbReference type="EMBL" id="CM010723">
    <property type="protein sequence ID" value="RZC79077.1"/>
    <property type="molecule type" value="Genomic_DNA"/>
</dbReference>
<feature type="transmembrane region" description="Helical" evidence="2">
    <location>
        <begin position="50"/>
        <end position="73"/>
    </location>
</feature>
<dbReference type="Proteomes" id="UP000316621">
    <property type="component" value="Chromosome 9"/>
</dbReference>
<protein>
    <submittedName>
        <fullName evidence="3">Uncharacterized protein</fullName>
    </submittedName>
</protein>
<dbReference type="Gramene" id="RZC79077">
    <property type="protein sequence ID" value="RZC79077"/>
    <property type="gene ID" value="C5167_003278"/>
</dbReference>
<feature type="transmembrane region" description="Helical" evidence="2">
    <location>
        <begin position="20"/>
        <end position="43"/>
    </location>
</feature>
<feature type="compositionally biased region" description="Basic and acidic residues" evidence="1">
    <location>
        <begin position="479"/>
        <end position="498"/>
    </location>
</feature>
<evidence type="ECO:0000256" key="2">
    <source>
        <dbReference type="SAM" id="Phobius"/>
    </source>
</evidence>
<dbReference type="PANTHER" id="PTHR33870">
    <property type="entry name" value="CARDIOMYOPATHY-ASSOCIATED PROTEIN"/>
    <property type="match status" value="1"/>
</dbReference>
<dbReference type="PANTHER" id="PTHR33870:SF4">
    <property type="entry name" value="CARDIOMYOPATHY-ASSOCIATED PROTEIN"/>
    <property type="match status" value="1"/>
</dbReference>
<feature type="compositionally biased region" description="Acidic residues" evidence="1">
    <location>
        <begin position="274"/>
        <end position="285"/>
    </location>
</feature>
<evidence type="ECO:0000313" key="4">
    <source>
        <dbReference type="Proteomes" id="UP000316621"/>
    </source>
</evidence>